<dbReference type="FunFam" id="1.10.510.10:FF:000021">
    <property type="entry name" value="Serine/threonine protein kinase"/>
    <property type="match status" value="1"/>
</dbReference>
<feature type="binding site" evidence="7">
    <location>
        <position position="48"/>
    </location>
    <ligand>
        <name>ATP</name>
        <dbReference type="ChEBI" id="CHEBI:30616"/>
    </ligand>
</feature>
<keyword evidence="6 7" id="KW-0067">ATP-binding</keyword>
<sequence length="596" mass="62038">MSAPSPEFFALQPAVAGRYSLEREIGRGGMGVVFLARDVALDRPVAIKLLPPTLAAQPAARERFVREARVAARLSHPNIVPIHAVEETDDLAWYVMTFVDGETLGERVRRAGPLPARDAMRVTQEVAWALAHAHAHGVVHRDVKPDNVLLERGSGRALVTDFGIARAVEGTTPIDGTAIGTPAYMSPEQAAGERADTRSDLYSLGATAFYAASGRLPFEAPNALAMLARHAAAPAPPLLAARPSLPPAFTRAVDRCLAKSPAERWESAEALAAALGASRGDVPEVPAPVRAFLRDVGGAGSEIGNALLASLVAATAAVLEDPGLFGISLIVLMVCTMLTACIALARLAQVGLRARTLLAAGYGHGAVRPALALETRAAQEEGDGADASRARVPFGWIALGVAATAFCYWLTTLDLLALGTLGGGGGIVAATATLRLVWNAWMRRPGGLWRRLLAGRFGSALFRVAGIGLRGAAPAVPVGGEPTVLALGRAAEELFVALPADARARLGDVPALLARLQADALALKARGEPAADERHATAVAALEAVRLDLLRLHGGGGSLDELTRDVEAARAIGARIDAELASREAMRRLADAATPA</sequence>
<evidence type="ECO:0000256" key="1">
    <source>
        <dbReference type="ARBA" id="ARBA00012513"/>
    </source>
</evidence>
<dbReference type="AlphaFoldDB" id="W0RH26"/>
<keyword evidence="2" id="KW-0723">Serine/threonine-protein kinase</keyword>
<reference evidence="10 11" key="1">
    <citation type="journal article" date="2014" name="Genome Announc.">
        <title>Genome Sequence and Methylome of Soil Bacterium Gemmatirosa kalamazoonensis KBS708T, a Member of the Rarely Cultivated Gemmatimonadetes Phylum.</title>
        <authorList>
            <person name="Debruyn J.M."/>
            <person name="Radosevich M."/>
            <person name="Wommack K.E."/>
            <person name="Polson S.W."/>
            <person name="Hauser L.J."/>
            <person name="Fawaz M.N."/>
            <person name="Korlach J."/>
            <person name="Tsai Y.C."/>
        </authorList>
    </citation>
    <scope>NUCLEOTIDE SEQUENCE [LARGE SCALE GENOMIC DNA]</scope>
    <source>
        <strain evidence="10 11">KBS708</strain>
    </source>
</reference>
<dbReference type="CDD" id="cd14014">
    <property type="entry name" value="STKc_PknB_like"/>
    <property type="match status" value="1"/>
</dbReference>
<feature type="transmembrane region" description="Helical" evidence="8">
    <location>
        <begin position="324"/>
        <end position="345"/>
    </location>
</feature>
<evidence type="ECO:0000313" key="10">
    <source>
        <dbReference type="EMBL" id="AHG89707.1"/>
    </source>
</evidence>
<evidence type="ECO:0000256" key="5">
    <source>
        <dbReference type="ARBA" id="ARBA00022777"/>
    </source>
</evidence>
<evidence type="ECO:0000256" key="3">
    <source>
        <dbReference type="ARBA" id="ARBA00022679"/>
    </source>
</evidence>
<dbReference type="EC" id="2.7.11.1" evidence="1"/>
<name>W0RH26_9BACT</name>
<gene>
    <name evidence="10" type="ORF">J421_2170</name>
</gene>
<feature type="domain" description="Protein kinase" evidence="9">
    <location>
        <begin position="19"/>
        <end position="293"/>
    </location>
</feature>
<dbReference type="HOGENOM" id="CLU_029771_0_0_0"/>
<dbReference type="KEGG" id="gba:J421_2170"/>
<accession>W0RH26</accession>
<evidence type="ECO:0000256" key="7">
    <source>
        <dbReference type="PROSITE-ProRule" id="PRU10141"/>
    </source>
</evidence>
<dbReference type="GO" id="GO:0004674">
    <property type="term" value="F:protein serine/threonine kinase activity"/>
    <property type="evidence" value="ECO:0007669"/>
    <property type="project" value="UniProtKB-KW"/>
</dbReference>
<keyword evidence="8" id="KW-0472">Membrane</keyword>
<dbReference type="Gene3D" id="1.10.510.10">
    <property type="entry name" value="Transferase(Phosphotransferase) domain 1"/>
    <property type="match status" value="1"/>
</dbReference>
<dbReference type="InterPro" id="IPR008271">
    <property type="entry name" value="Ser/Thr_kinase_AS"/>
</dbReference>
<dbReference type="InterPro" id="IPR000719">
    <property type="entry name" value="Prot_kinase_dom"/>
</dbReference>
<dbReference type="Proteomes" id="UP000019151">
    <property type="component" value="Chromosome"/>
</dbReference>
<evidence type="ECO:0000256" key="8">
    <source>
        <dbReference type="SAM" id="Phobius"/>
    </source>
</evidence>
<dbReference type="GO" id="GO:0005524">
    <property type="term" value="F:ATP binding"/>
    <property type="evidence" value="ECO:0007669"/>
    <property type="project" value="UniProtKB-UniRule"/>
</dbReference>
<dbReference type="STRING" id="861299.J421_2170"/>
<proteinExistence type="predicted"/>
<dbReference type="RefSeq" id="WP_025411195.1">
    <property type="nucleotide sequence ID" value="NZ_CP007128.1"/>
</dbReference>
<dbReference type="PANTHER" id="PTHR43289:SF6">
    <property type="entry name" value="SERINE_THREONINE-PROTEIN KINASE NEKL-3"/>
    <property type="match status" value="1"/>
</dbReference>
<dbReference type="InterPro" id="IPR011009">
    <property type="entry name" value="Kinase-like_dom_sf"/>
</dbReference>
<protein>
    <recommendedName>
        <fullName evidence="1">non-specific serine/threonine protein kinase</fullName>
        <ecNumber evidence="1">2.7.11.1</ecNumber>
    </recommendedName>
</protein>
<dbReference type="InParanoid" id="W0RH26"/>
<dbReference type="PROSITE" id="PS50011">
    <property type="entry name" value="PROTEIN_KINASE_DOM"/>
    <property type="match status" value="1"/>
</dbReference>
<feature type="transmembrane region" description="Helical" evidence="8">
    <location>
        <begin position="417"/>
        <end position="441"/>
    </location>
</feature>
<keyword evidence="5 10" id="KW-0418">Kinase</keyword>
<keyword evidence="4 7" id="KW-0547">Nucleotide-binding</keyword>
<dbReference type="Gene3D" id="3.30.200.20">
    <property type="entry name" value="Phosphorylase Kinase, domain 1"/>
    <property type="match status" value="1"/>
</dbReference>
<dbReference type="EMBL" id="CP007128">
    <property type="protein sequence ID" value="AHG89707.1"/>
    <property type="molecule type" value="Genomic_DNA"/>
</dbReference>
<dbReference type="PROSITE" id="PS00108">
    <property type="entry name" value="PROTEIN_KINASE_ST"/>
    <property type="match status" value="1"/>
</dbReference>
<dbReference type="Pfam" id="PF00069">
    <property type="entry name" value="Pkinase"/>
    <property type="match status" value="1"/>
</dbReference>
<dbReference type="PROSITE" id="PS00107">
    <property type="entry name" value="PROTEIN_KINASE_ATP"/>
    <property type="match status" value="1"/>
</dbReference>
<dbReference type="PANTHER" id="PTHR43289">
    <property type="entry name" value="MITOGEN-ACTIVATED PROTEIN KINASE KINASE KINASE 20-RELATED"/>
    <property type="match status" value="1"/>
</dbReference>
<evidence type="ECO:0000256" key="6">
    <source>
        <dbReference type="ARBA" id="ARBA00022840"/>
    </source>
</evidence>
<evidence type="ECO:0000256" key="4">
    <source>
        <dbReference type="ARBA" id="ARBA00022741"/>
    </source>
</evidence>
<dbReference type="SMART" id="SM00220">
    <property type="entry name" value="S_TKc"/>
    <property type="match status" value="1"/>
</dbReference>
<evidence type="ECO:0000256" key="2">
    <source>
        <dbReference type="ARBA" id="ARBA00022527"/>
    </source>
</evidence>
<dbReference type="PATRIC" id="fig|861299.3.peg.2208"/>
<dbReference type="InterPro" id="IPR017441">
    <property type="entry name" value="Protein_kinase_ATP_BS"/>
</dbReference>
<keyword evidence="8" id="KW-0812">Transmembrane</keyword>
<keyword evidence="3" id="KW-0808">Transferase</keyword>
<keyword evidence="11" id="KW-1185">Reference proteome</keyword>
<evidence type="ECO:0000259" key="9">
    <source>
        <dbReference type="PROSITE" id="PS50011"/>
    </source>
</evidence>
<organism evidence="10 11">
    <name type="scientific">Gemmatirosa kalamazoonensis</name>
    <dbReference type="NCBI Taxonomy" id="861299"/>
    <lineage>
        <taxon>Bacteria</taxon>
        <taxon>Pseudomonadati</taxon>
        <taxon>Gemmatimonadota</taxon>
        <taxon>Gemmatimonadia</taxon>
        <taxon>Gemmatimonadales</taxon>
        <taxon>Gemmatimonadaceae</taxon>
        <taxon>Gemmatirosa</taxon>
    </lineage>
</organism>
<dbReference type="eggNOG" id="COG0515">
    <property type="taxonomic scope" value="Bacteria"/>
</dbReference>
<dbReference type="OrthoDB" id="9801841at2"/>
<evidence type="ECO:0000313" key="11">
    <source>
        <dbReference type="Proteomes" id="UP000019151"/>
    </source>
</evidence>
<dbReference type="SUPFAM" id="SSF56112">
    <property type="entry name" value="Protein kinase-like (PK-like)"/>
    <property type="match status" value="1"/>
</dbReference>
<feature type="transmembrane region" description="Helical" evidence="8">
    <location>
        <begin position="394"/>
        <end position="411"/>
    </location>
</feature>
<keyword evidence="8" id="KW-1133">Transmembrane helix</keyword>